<feature type="region of interest" description="Disordered" evidence="6">
    <location>
        <begin position="670"/>
        <end position="697"/>
    </location>
</feature>
<feature type="compositionally biased region" description="Low complexity" evidence="6">
    <location>
        <begin position="1777"/>
        <end position="1788"/>
    </location>
</feature>
<reference evidence="8" key="1">
    <citation type="submission" date="2019-11" db="EMBL/GenBank/DDBJ databases">
        <title>Leishmania tarentolae CDS.</title>
        <authorList>
            <person name="Goto Y."/>
            <person name="Yamagishi J."/>
        </authorList>
    </citation>
    <scope>NUCLEOTIDE SEQUENCE [LARGE SCALE GENOMIC DNA]</scope>
    <source>
        <strain evidence="8">Parrot Tar II</strain>
    </source>
</reference>
<dbReference type="Pfam" id="PF00481">
    <property type="entry name" value="PP2C"/>
    <property type="match status" value="2"/>
</dbReference>
<evidence type="ECO:0000256" key="2">
    <source>
        <dbReference type="ARBA" id="ARBA00001946"/>
    </source>
</evidence>
<dbReference type="EC" id="3.1.3.16" evidence="4"/>
<feature type="region of interest" description="Disordered" evidence="6">
    <location>
        <begin position="1365"/>
        <end position="1393"/>
    </location>
</feature>
<dbReference type="InterPro" id="IPR036457">
    <property type="entry name" value="PPM-type-like_dom_sf"/>
</dbReference>
<feature type="compositionally biased region" description="Low complexity" evidence="6">
    <location>
        <begin position="1447"/>
        <end position="1458"/>
    </location>
</feature>
<dbReference type="InterPro" id="IPR015655">
    <property type="entry name" value="PP2C"/>
</dbReference>
<protein>
    <recommendedName>
        <fullName evidence="4">protein-serine/threonine phosphatase</fullName>
        <ecNumber evidence="4">3.1.3.16</ecNumber>
    </recommendedName>
</protein>
<dbReference type="GO" id="GO:0004722">
    <property type="term" value="F:protein serine/threonine phosphatase activity"/>
    <property type="evidence" value="ECO:0007669"/>
    <property type="project" value="UniProtKB-EC"/>
</dbReference>
<dbReference type="EMBL" id="BLBS01000007">
    <property type="protein sequence ID" value="GET85952.1"/>
    <property type="molecule type" value="Genomic_DNA"/>
</dbReference>
<dbReference type="Gene3D" id="3.60.40.10">
    <property type="entry name" value="PPM-type phosphatase domain"/>
    <property type="match status" value="2"/>
</dbReference>
<feature type="region of interest" description="Disordered" evidence="6">
    <location>
        <begin position="445"/>
        <end position="471"/>
    </location>
</feature>
<dbReference type="OrthoDB" id="10264738at2759"/>
<evidence type="ECO:0000313" key="9">
    <source>
        <dbReference type="Proteomes" id="UP000419144"/>
    </source>
</evidence>
<evidence type="ECO:0000256" key="4">
    <source>
        <dbReference type="ARBA" id="ARBA00013081"/>
    </source>
</evidence>
<feature type="compositionally biased region" description="Pro residues" evidence="6">
    <location>
        <begin position="976"/>
        <end position="988"/>
    </location>
</feature>
<dbReference type="PANTHER" id="PTHR13832:SF565">
    <property type="entry name" value="AT28366P-RELATED"/>
    <property type="match status" value="1"/>
</dbReference>
<dbReference type="Proteomes" id="UP000419144">
    <property type="component" value="Unassembled WGS sequence"/>
</dbReference>
<comment type="cofactor">
    <cofactor evidence="2">
        <name>Mg(2+)</name>
        <dbReference type="ChEBI" id="CHEBI:18420"/>
    </cofactor>
</comment>
<feature type="region of interest" description="Disordered" evidence="6">
    <location>
        <begin position="1446"/>
        <end position="1465"/>
    </location>
</feature>
<feature type="region of interest" description="Disordered" evidence="6">
    <location>
        <begin position="1278"/>
        <end position="1299"/>
    </location>
</feature>
<dbReference type="VEuPathDB" id="TriTrypDB:LtaPh_0608700"/>
<feature type="region of interest" description="Disordered" evidence="6">
    <location>
        <begin position="761"/>
        <end position="907"/>
    </location>
</feature>
<feature type="compositionally biased region" description="Polar residues" evidence="6">
    <location>
        <begin position="856"/>
        <end position="871"/>
    </location>
</feature>
<name>A0A640K994_LEITA</name>
<evidence type="ECO:0000256" key="3">
    <source>
        <dbReference type="ARBA" id="ARBA00006702"/>
    </source>
</evidence>
<evidence type="ECO:0000256" key="6">
    <source>
        <dbReference type="SAM" id="MobiDB-lite"/>
    </source>
</evidence>
<dbReference type="PROSITE" id="PS51746">
    <property type="entry name" value="PPM_2"/>
    <property type="match status" value="1"/>
</dbReference>
<organism evidence="8 9">
    <name type="scientific">Leishmania tarentolae</name>
    <name type="common">Sauroleishmania tarentolae</name>
    <dbReference type="NCBI Taxonomy" id="5689"/>
    <lineage>
        <taxon>Eukaryota</taxon>
        <taxon>Discoba</taxon>
        <taxon>Euglenozoa</taxon>
        <taxon>Kinetoplastea</taxon>
        <taxon>Metakinetoplastina</taxon>
        <taxon>Trypanosomatida</taxon>
        <taxon>Trypanosomatidae</taxon>
        <taxon>Leishmaniinae</taxon>
        <taxon>Leishmania</taxon>
        <taxon>lizard Leishmania</taxon>
    </lineage>
</organism>
<feature type="region of interest" description="Disordered" evidence="6">
    <location>
        <begin position="974"/>
        <end position="998"/>
    </location>
</feature>
<gene>
    <name evidence="8" type="ORF">LtaPh_0608700</name>
</gene>
<comment type="similarity">
    <text evidence="3">Belongs to the PP2C family.</text>
</comment>
<evidence type="ECO:0000313" key="8">
    <source>
        <dbReference type="EMBL" id="GET85952.1"/>
    </source>
</evidence>
<dbReference type="SMART" id="SM00332">
    <property type="entry name" value="PP2Cc"/>
    <property type="match status" value="1"/>
</dbReference>
<evidence type="ECO:0000256" key="1">
    <source>
        <dbReference type="ARBA" id="ARBA00001936"/>
    </source>
</evidence>
<comment type="cofactor">
    <cofactor evidence="1">
        <name>Mn(2+)</name>
        <dbReference type="ChEBI" id="CHEBI:29035"/>
    </cofactor>
</comment>
<proteinExistence type="inferred from homology"/>
<feature type="domain" description="PPM-type phosphatase" evidence="7">
    <location>
        <begin position="1373"/>
        <end position="2075"/>
    </location>
</feature>
<feature type="compositionally biased region" description="Low complexity" evidence="6">
    <location>
        <begin position="880"/>
        <end position="906"/>
    </location>
</feature>
<comment type="caution">
    <text evidence="8">The sequence shown here is derived from an EMBL/GenBank/DDBJ whole genome shotgun (WGS) entry which is preliminary data.</text>
</comment>
<feature type="region of interest" description="Disordered" evidence="6">
    <location>
        <begin position="1560"/>
        <end position="1611"/>
    </location>
</feature>
<keyword evidence="5" id="KW-0464">Manganese</keyword>
<evidence type="ECO:0000259" key="7">
    <source>
        <dbReference type="PROSITE" id="PS51746"/>
    </source>
</evidence>
<dbReference type="SUPFAM" id="SSF81606">
    <property type="entry name" value="PP2C-like"/>
    <property type="match status" value="2"/>
</dbReference>
<feature type="region of interest" description="Disordered" evidence="6">
    <location>
        <begin position="1737"/>
        <end position="1855"/>
    </location>
</feature>
<accession>A0A640K994</accession>
<sequence length="2076" mass="214041">MAQPRLTLIPSLVDAAVGFGAARAPASNATESEETRLTTALVMAKSTAKPFPTRTADAVPSTPCCTDVCSLSYGPAWGTPVPHEECNPCRPPAVAAADCACHEATQCTQGCNNGGTRCQCRPPPPSLQAANTTTETMAHACGSAENLDNAACLVHDEGVCRGSHRPYLNPRPLTPMSPSSAAIFAISAASVRGPGWSSPPTVNAELVDRDHLEDACATSCANEAAPPLAILSSPSNNADTPAVMAPVPLSNTLAGAAATAHESCYPPTVSPSATHDAAIAAIGPGGSPTHSSYFFRGTALHLLDTGASEGPCWQADFEDRRGFARKAAVSRQLKRVTRACSTDEEVDSVSVPVIAGTQLKESAACPRSPDVPVGDVLSTINSPKAEDLARGRAGEHVNANDNNVDGNARAHVSIFRALSLPQGLMGDDARPCTRRTEAWPSALRTRERTGNAVDAPASPGRMAQETDSNKRAPSLVLQSILAQSLSAGGMQLGGSLDEDRVAHAASAASTPLLPLCASASSGSGVLVHGQPRTEPLEKERMTPIKVAAAASATSRRRCATHGTPLLDSFHPALSPCPSSIAPPFFLVPCLSTSRVSSPVSVPARIASPQWRDQALTRTRIDVGGGCTCPLTSATSALDSVGRHASYAQRPPHPDHAVSSLLCGSTVADGDWEAASGTPPNDWALSPSRRSGGRGDTTEVAVPMGLDLFCLGGMASPLKDVPEVRQGHANSSLQDAPVCRSAGTDGGRNCAATLSLRLSCPQPSCTSLNATPPPAHEMQKHPGSPHNPPASASPTAQSLPPVAPAAHTSSPFSLPRQAESPGLLCTGHVPRGGAGSSDVPPWLPMSLRTAHHHDSGFHTSPTDAPCHSSNSGRLHAQPFVSASSSQCPHQSSAVVNSSPSSSAYAESQPRTWLHHPSMHFEPLCAPGDAALMRRSLPPPSESFVDFASRCAVHGSTVMADTSLTGMDGAGLFSLCSTPPPSPTAAPLPPSRSVLSQRMSGGTSSLKGDDVCLWNVPLASSRGVTLASISLPCGSPLARATRTSTTSSWAPSLCTSPTTGTDMGGLGSKGGAEPTCIWGRGPHRCAAPHTVPVDGDGFTNFGVEAELCRLQRVPNAHSSSSMSLSSAAPASTKVVVGGSQKAALCARHIDRESGGAGSNDLGSGSVYMPAALQLVPPPPLVTLSADHCPLSRTSLRSGNSLPSAAASRTSVTGTAASAQRISSLQCLSPVRCTREGNTVLAVSAPTSEDVAEGREVVATVERGNTQTVAWAALAAPPDVTATATEGAPPLSPTPMPSASPAKQFQCAFSSLRGCRSRQEDSVMMVVDLPVRMWRGITTAVPSVTVDAASASTSTAEAGRASVRREVGEMRKNTAGTNADSALAQEEEEEAEAAHHTTDVRGKVAFACFGIFDGHCGDTVASLASQFFPEHFEHAMKAYQKRLKQDQRTSGGAAWGAGSSAPLEKENHGKHCECVEEPLAEQLPSPQDTAPTGAVEFQRVVSAALVQALVHLDLTLYDLLHDSTHSLSARRRDAGSTASVAAIFKVPTTSALYHSGAEAVVDSGTNSNPPLVAGDGDAPSSSRGPATTRTPATLAEPGKHVVHGGGSTSPTPAARTEDTYRLCIANLGDSRAIIGNLETGELLLSTTDHRISAYPSEAARIHAAGGVVEFGRVDGRLDVTRGLGDYQYKVAPAQWWSSVAPAPASVVPANVSSAPVEASGAATNATTTAIRTAMGKGSFTTATATSSSPPMKVAEGSVEPAGTPRRSNASEGGFAVRALRWQSWSSTSRQSPMSEDMDGGGAATVNAPGSSNLPYPDDEAKLLPAPLSQGPRSSGAAETGGAAHTREEEHPLRVPSPSLSLISPSSPFSSWSPLASASAVTLTHNAVSNIADVYEWEVGRGEVLIMASDGVWDRMTSEDVLAFVRHELEAAQQQAKSSATRIMHGDGAAVEVSNETGMGTSVLPEADGVDADALSATEVEPLSLSEALESTPLRQRSPCQEQECASARFLPAAPLCTPGGIEAAAHTQHDDHVDDLLAGTTGGAPCTFAVQKAARRLVEHVVHNLFGSDNTSVVVVTFD</sequence>
<dbReference type="InterPro" id="IPR001932">
    <property type="entry name" value="PPM-type_phosphatase-like_dom"/>
</dbReference>
<keyword evidence="9" id="KW-1185">Reference proteome</keyword>
<dbReference type="PANTHER" id="PTHR13832">
    <property type="entry name" value="PROTEIN PHOSPHATASE 2C"/>
    <property type="match status" value="1"/>
</dbReference>
<evidence type="ECO:0000256" key="5">
    <source>
        <dbReference type="ARBA" id="ARBA00023211"/>
    </source>
</evidence>
<feature type="compositionally biased region" description="Polar residues" evidence="6">
    <location>
        <begin position="1576"/>
        <end position="1588"/>
    </location>
</feature>